<evidence type="ECO:0000313" key="2">
    <source>
        <dbReference type="EMBL" id="BBY37504.1"/>
    </source>
</evidence>
<gene>
    <name evidence="3" type="ORF">BST30_23625</name>
    <name evidence="2" type="ORF">MMAN_16380</name>
</gene>
<dbReference type="CDD" id="cd00093">
    <property type="entry name" value="HTH_XRE"/>
    <property type="match status" value="1"/>
</dbReference>
<reference evidence="2 5" key="2">
    <citation type="journal article" date="2019" name="Emerg. Microbes Infect.">
        <title>Comprehensive subspecies identification of 175 nontuberculous mycobacteria species based on 7547 genomic profiles.</title>
        <authorList>
            <person name="Matsumoto Y."/>
            <person name="Kinjo T."/>
            <person name="Motooka D."/>
            <person name="Nabeya D."/>
            <person name="Jung N."/>
            <person name="Uechi K."/>
            <person name="Horii T."/>
            <person name="Iida T."/>
            <person name="Fujita J."/>
            <person name="Nakamura S."/>
        </authorList>
    </citation>
    <scope>NUCLEOTIDE SEQUENCE [LARGE SCALE GENOMIC DNA]</scope>
    <source>
        <strain evidence="2 5">JCM 18113</strain>
    </source>
</reference>
<evidence type="ECO:0000313" key="4">
    <source>
        <dbReference type="Proteomes" id="UP000192760"/>
    </source>
</evidence>
<dbReference type="SUPFAM" id="SSF47413">
    <property type="entry name" value="lambda repressor-like DNA-binding domains"/>
    <property type="match status" value="1"/>
</dbReference>
<dbReference type="InterPro" id="IPR001387">
    <property type="entry name" value="Cro/C1-type_HTH"/>
</dbReference>
<keyword evidence="5" id="KW-1185">Reference proteome</keyword>
<dbReference type="InterPro" id="IPR010982">
    <property type="entry name" value="Lambda_DNA-bd_dom_sf"/>
</dbReference>
<accession>A0A1X0FDD3</accession>
<dbReference type="EMBL" id="MVHW01000037">
    <property type="protein sequence ID" value="ORA99821.1"/>
    <property type="molecule type" value="Genomic_DNA"/>
</dbReference>
<dbReference type="Gene3D" id="1.10.260.40">
    <property type="entry name" value="lambda repressor-like DNA-binding domains"/>
    <property type="match status" value="1"/>
</dbReference>
<dbReference type="PROSITE" id="PS50943">
    <property type="entry name" value="HTH_CROC1"/>
    <property type="match status" value="1"/>
</dbReference>
<name>A0A1X0FDD3_MYCNT</name>
<evidence type="ECO:0000259" key="1">
    <source>
        <dbReference type="PROSITE" id="PS50943"/>
    </source>
</evidence>
<feature type="domain" description="HTH cro/C1-type" evidence="1">
    <location>
        <begin position="19"/>
        <end position="79"/>
    </location>
</feature>
<dbReference type="AlphaFoldDB" id="A0A1X0FDD3"/>
<evidence type="ECO:0000313" key="5">
    <source>
        <dbReference type="Proteomes" id="UP000465812"/>
    </source>
</evidence>
<dbReference type="RefSeq" id="WP_083098716.1">
    <property type="nucleotide sequence ID" value="NZ_AP022590.1"/>
</dbReference>
<dbReference type="SMART" id="SM00530">
    <property type="entry name" value="HTH_XRE"/>
    <property type="match status" value="1"/>
</dbReference>
<protein>
    <recommendedName>
        <fullName evidence="1">HTH cro/C1-type domain-containing protein</fullName>
    </recommendedName>
</protein>
<sequence length="163" mass="17931">MAGKEPDIGATSRTVAANVKRLREAMNMNFTQLSERLIATAGWSINAVGIRRLEAEERRVTPDDLVALAVALGVSPITLLMPVSHSGDDAVEATGVKSGVAAHQLWRWYQAAGQLHDGEYDEFLTFVARALPPWRQRQVELVESGIEPHVTRFVRERVGDGDD</sequence>
<dbReference type="Proteomes" id="UP000465812">
    <property type="component" value="Chromosome"/>
</dbReference>
<dbReference type="STRING" id="560555.BST30_23625"/>
<dbReference type="EMBL" id="AP022590">
    <property type="protein sequence ID" value="BBY37504.1"/>
    <property type="molecule type" value="Genomic_DNA"/>
</dbReference>
<proteinExistence type="predicted"/>
<dbReference type="Proteomes" id="UP000192760">
    <property type="component" value="Unassembled WGS sequence"/>
</dbReference>
<reference evidence="3 4" key="1">
    <citation type="submission" date="2017-02" db="EMBL/GenBank/DDBJ databases">
        <title>The new phylogeny of genus Mycobacterium.</title>
        <authorList>
            <person name="Tortoli E."/>
            <person name="Trovato A."/>
            <person name="Cirillo D.M."/>
        </authorList>
    </citation>
    <scope>NUCLEOTIDE SEQUENCE [LARGE SCALE GENOMIC DNA]</scope>
    <source>
        <strain evidence="3 4">DSM 45255</strain>
    </source>
</reference>
<evidence type="ECO:0000313" key="3">
    <source>
        <dbReference type="EMBL" id="ORA99821.1"/>
    </source>
</evidence>
<organism evidence="3 4">
    <name type="scientific">Mycobacterium mantenii</name>
    <dbReference type="NCBI Taxonomy" id="560555"/>
    <lineage>
        <taxon>Bacteria</taxon>
        <taxon>Bacillati</taxon>
        <taxon>Actinomycetota</taxon>
        <taxon>Actinomycetes</taxon>
        <taxon>Mycobacteriales</taxon>
        <taxon>Mycobacteriaceae</taxon>
        <taxon>Mycobacterium</taxon>
        <taxon>Mycobacterium avium complex (MAC)</taxon>
    </lineage>
</organism>
<reference evidence="2" key="3">
    <citation type="submission" date="2020-02" db="EMBL/GenBank/DDBJ databases">
        <authorList>
            <person name="Matsumoto Y."/>
            <person name="Motooka D."/>
            <person name="Nakamura S."/>
        </authorList>
    </citation>
    <scope>NUCLEOTIDE SEQUENCE</scope>
    <source>
        <strain evidence="2">JCM 18113</strain>
    </source>
</reference>
<dbReference type="GO" id="GO:0003677">
    <property type="term" value="F:DNA binding"/>
    <property type="evidence" value="ECO:0007669"/>
    <property type="project" value="InterPro"/>
</dbReference>